<evidence type="ECO:0000256" key="1">
    <source>
        <dbReference type="ARBA" id="ARBA00004141"/>
    </source>
</evidence>
<keyword evidence="4 7" id="KW-1133">Transmembrane helix</keyword>
<evidence type="ECO:0000256" key="3">
    <source>
        <dbReference type="ARBA" id="ARBA00022692"/>
    </source>
</evidence>
<feature type="transmembrane region" description="Helical" evidence="7">
    <location>
        <begin position="184"/>
        <end position="201"/>
    </location>
</feature>
<evidence type="ECO:0000256" key="5">
    <source>
        <dbReference type="ARBA" id="ARBA00023136"/>
    </source>
</evidence>
<evidence type="ECO:0000256" key="2">
    <source>
        <dbReference type="ARBA" id="ARBA00007511"/>
    </source>
</evidence>
<keyword evidence="9" id="KW-1185">Reference proteome</keyword>
<dbReference type="EMBL" id="FNNZ01000009">
    <property type="protein sequence ID" value="SDW84058.1"/>
    <property type="molecule type" value="Genomic_DNA"/>
</dbReference>
<protein>
    <submittedName>
        <fullName evidence="8">Membrane protein TerC, possibly involved in tellurium resistance</fullName>
    </submittedName>
</protein>
<feature type="transmembrane region" description="Helical" evidence="7">
    <location>
        <begin position="154"/>
        <end position="172"/>
    </location>
</feature>
<dbReference type="PANTHER" id="PTHR30238">
    <property type="entry name" value="MEMBRANE BOUND PREDICTED REDOX MODULATOR"/>
    <property type="match status" value="1"/>
</dbReference>
<dbReference type="PANTHER" id="PTHR30238:SF4">
    <property type="entry name" value="SLL1022 PROTEIN"/>
    <property type="match status" value="1"/>
</dbReference>
<feature type="transmembrane region" description="Helical" evidence="7">
    <location>
        <begin position="89"/>
        <end position="109"/>
    </location>
</feature>
<evidence type="ECO:0000313" key="9">
    <source>
        <dbReference type="Proteomes" id="UP000198816"/>
    </source>
</evidence>
<gene>
    <name evidence="8" type="ORF">SAMN05421783_109123</name>
</gene>
<feature type="region of interest" description="Disordered" evidence="6">
    <location>
        <begin position="250"/>
        <end position="276"/>
    </location>
</feature>
<accession>A0A1H2WU77</accession>
<dbReference type="InterPro" id="IPR005496">
    <property type="entry name" value="Integral_membrane_TerC"/>
</dbReference>
<dbReference type="RefSeq" id="WP_093031713.1">
    <property type="nucleotide sequence ID" value="NZ_FNNZ01000009.1"/>
</dbReference>
<proteinExistence type="inferred from homology"/>
<feature type="transmembrane region" description="Helical" evidence="7">
    <location>
        <begin position="121"/>
        <end position="148"/>
    </location>
</feature>
<feature type="transmembrane region" description="Helical" evidence="7">
    <location>
        <begin position="49"/>
        <end position="69"/>
    </location>
</feature>
<sequence>MEWLWDINLWSALLTLTVLEIVLGIDNIIFLTLLVSNLPEHQRPFARQFGLLAAMGTRILLLLSIAWLARLVEPWFEVMGHPVSGRDLVLLLGGLFLIYKAVMEIHGSLEGGEEHQAPKHVATLLPLVIVQIAIIDIVFSLDSVITAIGLADEVSVMVAAIVIAIAVMMFAAKPIGEFVDRHPTVKMLALSFLVLVGVALVAEGTGQEVPKGYLYFAMAFSFMVEMLNLRLRKKSTEVVQLHRLYEDLEVAPDPTPSGGPIGQSSGIGAEGKNRVT</sequence>
<evidence type="ECO:0000256" key="7">
    <source>
        <dbReference type="SAM" id="Phobius"/>
    </source>
</evidence>
<reference evidence="9" key="1">
    <citation type="submission" date="2016-10" db="EMBL/GenBank/DDBJ databases">
        <authorList>
            <person name="Varghese N."/>
            <person name="Submissions S."/>
        </authorList>
    </citation>
    <scope>NUCLEOTIDE SEQUENCE [LARGE SCALE GENOMIC DNA]</scope>
    <source>
        <strain evidence="9">DSM 217</strain>
    </source>
</reference>
<dbReference type="AlphaFoldDB" id="A0A1H2WU77"/>
<evidence type="ECO:0000256" key="4">
    <source>
        <dbReference type="ARBA" id="ARBA00022989"/>
    </source>
</evidence>
<feature type="compositionally biased region" description="Low complexity" evidence="6">
    <location>
        <begin position="256"/>
        <end position="267"/>
    </location>
</feature>
<dbReference type="GO" id="GO:0016020">
    <property type="term" value="C:membrane"/>
    <property type="evidence" value="ECO:0007669"/>
    <property type="project" value="UniProtKB-SubCell"/>
</dbReference>
<dbReference type="Pfam" id="PF03741">
    <property type="entry name" value="TerC"/>
    <property type="match status" value="1"/>
</dbReference>
<evidence type="ECO:0000256" key="6">
    <source>
        <dbReference type="SAM" id="MobiDB-lite"/>
    </source>
</evidence>
<keyword evidence="5 7" id="KW-0472">Membrane</keyword>
<dbReference type="OrthoDB" id="9805314at2"/>
<evidence type="ECO:0000313" key="8">
    <source>
        <dbReference type="EMBL" id="SDW84058.1"/>
    </source>
</evidence>
<comment type="subcellular location">
    <subcellularLocation>
        <location evidence="1">Membrane</location>
        <topology evidence="1">Multi-pass membrane protein</topology>
    </subcellularLocation>
</comment>
<dbReference type="STRING" id="1058.SAMN05421783_109123"/>
<keyword evidence="3 7" id="KW-0812">Transmembrane</keyword>
<feature type="transmembrane region" description="Helical" evidence="7">
    <location>
        <begin position="213"/>
        <end position="231"/>
    </location>
</feature>
<name>A0A1H2WU77_THIRO</name>
<comment type="similarity">
    <text evidence="2">Belongs to the TerC family.</text>
</comment>
<dbReference type="Proteomes" id="UP000198816">
    <property type="component" value="Unassembled WGS sequence"/>
</dbReference>
<organism evidence="8 9">
    <name type="scientific">Thiocapsa roseopersicina</name>
    <dbReference type="NCBI Taxonomy" id="1058"/>
    <lineage>
        <taxon>Bacteria</taxon>
        <taxon>Pseudomonadati</taxon>
        <taxon>Pseudomonadota</taxon>
        <taxon>Gammaproteobacteria</taxon>
        <taxon>Chromatiales</taxon>
        <taxon>Chromatiaceae</taxon>
        <taxon>Thiocapsa</taxon>
    </lineage>
</organism>
<feature type="transmembrane region" description="Helical" evidence="7">
    <location>
        <begin position="12"/>
        <end position="37"/>
    </location>
</feature>